<keyword evidence="2" id="KW-1185">Reference proteome</keyword>
<comment type="caution">
    <text evidence="1">The sequence shown here is derived from an EMBL/GenBank/DDBJ whole genome shotgun (WGS) entry which is preliminary data.</text>
</comment>
<dbReference type="Proteomes" id="UP001163321">
    <property type="component" value="Chromosome 8"/>
</dbReference>
<gene>
    <name evidence="1" type="ORF">PsorP6_016580</name>
</gene>
<organism evidence="1 2">
    <name type="scientific">Peronosclerospora sorghi</name>
    <dbReference type="NCBI Taxonomy" id="230839"/>
    <lineage>
        <taxon>Eukaryota</taxon>
        <taxon>Sar</taxon>
        <taxon>Stramenopiles</taxon>
        <taxon>Oomycota</taxon>
        <taxon>Peronosporomycetes</taxon>
        <taxon>Peronosporales</taxon>
        <taxon>Peronosporaceae</taxon>
        <taxon>Peronosclerospora</taxon>
    </lineage>
</organism>
<dbReference type="EMBL" id="CM047587">
    <property type="protein sequence ID" value="KAI9906507.1"/>
    <property type="molecule type" value="Genomic_DNA"/>
</dbReference>
<evidence type="ECO:0000313" key="1">
    <source>
        <dbReference type="EMBL" id="KAI9906507.1"/>
    </source>
</evidence>
<name>A0ACC0VJX2_9STRA</name>
<accession>A0ACC0VJX2</accession>
<sequence>MFWLGFIRHPTRHGPIHVIEIFTLRALVWVESECRFQLATVAAVGATGETCQVAYRNTMPPVECSLDHVMVLEIPPWVGKKESCVETPKLALTTLRRREEEEYSTFAPPKPLDPIRDRSRDQKVRAVVAVKALLHRKERILSAMASLNERVAHDQKRLCEQSASLWTIPIAFSNDVASRERRHVQTQHAWLAANLKATNEHLQSALLHLQSFSTTNSSEPAPFDPNGAYDSDAMVGVNQDASETLTQSQLRWALDFLAASRQQASLMVEEAAARFALEDPDRARSSGGGPEIRFESVLPETRHLVAHCVTLMSILRAASVDVSPLVTQKLVDRALELLKPSHDANLDLYAEVYAAAHTLGAENPK</sequence>
<evidence type="ECO:0000313" key="2">
    <source>
        <dbReference type="Proteomes" id="UP001163321"/>
    </source>
</evidence>
<protein>
    <submittedName>
        <fullName evidence="1">Uncharacterized protein</fullName>
    </submittedName>
</protein>
<proteinExistence type="predicted"/>
<reference evidence="1 2" key="1">
    <citation type="journal article" date="2022" name="bioRxiv">
        <title>The genome of the oomycete Peronosclerospora sorghi, a cosmopolitan pathogen of maize and sorghum, is inflated with dispersed pseudogenes.</title>
        <authorList>
            <person name="Fletcher K."/>
            <person name="Martin F."/>
            <person name="Isakeit T."/>
            <person name="Cavanaugh K."/>
            <person name="Magill C."/>
            <person name="Michelmore R."/>
        </authorList>
    </citation>
    <scope>NUCLEOTIDE SEQUENCE [LARGE SCALE GENOMIC DNA]</scope>
    <source>
        <strain evidence="1">P6</strain>
    </source>
</reference>